<feature type="transmembrane region" description="Helical" evidence="5">
    <location>
        <begin position="262"/>
        <end position="281"/>
    </location>
</feature>
<dbReference type="Pfam" id="PF01758">
    <property type="entry name" value="SBF"/>
    <property type="match status" value="1"/>
</dbReference>
<evidence type="ECO:0000256" key="1">
    <source>
        <dbReference type="ARBA" id="ARBA00004141"/>
    </source>
</evidence>
<evidence type="ECO:0000256" key="3">
    <source>
        <dbReference type="ARBA" id="ARBA00022989"/>
    </source>
</evidence>
<evidence type="ECO:0000256" key="2">
    <source>
        <dbReference type="ARBA" id="ARBA00022692"/>
    </source>
</evidence>
<dbReference type="RefSeq" id="WP_146300958.1">
    <property type="nucleotide sequence ID" value="NZ_CP042301.2"/>
</dbReference>
<feature type="transmembrane region" description="Helical" evidence="5">
    <location>
        <begin position="136"/>
        <end position="158"/>
    </location>
</feature>
<feature type="transmembrane region" description="Helical" evidence="5">
    <location>
        <begin position="170"/>
        <end position="192"/>
    </location>
</feature>
<accession>A0A5B8L3T2</accession>
<dbReference type="KEGG" id="niy:FQ775_19125"/>
<feature type="transmembrane region" description="Helical" evidence="5">
    <location>
        <begin position="67"/>
        <end position="87"/>
    </location>
</feature>
<keyword evidence="4 5" id="KW-0472">Membrane</keyword>
<feature type="transmembrane region" description="Helical" evidence="5">
    <location>
        <begin position="6"/>
        <end position="27"/>
    </location>
</feature>
<proteinExistence type="predicted"/>
<evidence type="ECO:0000313" key="7">
    <source>
        <dbReference type="Proteomes" id="UP000321389"/>
    </source>
</evidence>
<feature type="transmembrane region" description="Helical" evidence="5">
    <location>
        <begin position="39"/>
        <end position="61"/>
    </location>
</feature>
<dbReference type="Proteomes" id="UP000321389">
    <property type="component" value="Chromosome"/>
</dbReference>
<keyword evidence="2 5" id="KW-0812">Transmembrane</keyword>
<dbReference type="GO" id="GO:0016020">
    <property type="term" value="C:membrane"/>
    <property type="evidence" value="ECO:0007669"/>
    <property type="project" value="UniProtKB-SubCell"/>
</dbReference>
<dbReference type="InterPro" id="IPR004710">
    <property type="entry name" value="Bilac:Na_transpt"/>
</dbReference>
<name>A0A5B8L3T2_9HYPH</name>
<keyword evidence="7" id="KW-1185">Reference proteome</keyword>
<evidence type="ECO:0000313" key="6">
    <source>
        <dbReference type="EMBL" id="QDZ02320.1"/>
    </source>
</evidence>
<evidence type="ECO:0000256" key="5">
    <source>
        <dbReference type="SAM" id="Phobius"/>
    </source>
</evidence>
<organism evidence="6 7">
    <name type="scientific">Nitratireductor mangrovi</name>
    <dbReference type="NCBI Taxonomy" id="2599600"/>
    <lineage>
        <taxon>Bacteria</taxon>
        <taxon>Pseudomonadati</taxon>
        <taxon>Pseudomonadota</taxon>
        <taxon>Alphaproteobacteria</taxon>
        <taxon>Hyphomicrobiales</taxon>
        <taxon>Phyllobacteriaceae</taxon>
        <taxon>Nitratireductor</taxon>
    </lineage>
</organism>
<dbReference type="EMBL" id="CP042301">
    <property type="protein sequence ID" value="QDZ02320.1"/>
    <property type="molecule type" value="Genomic_DNA"/>
</dbReference>
<dbReference type="InterPro" id="IPR002657">
    <property type="entry name" value="BilAc:Na_symport/Acr3"/>
</dbReference>
<gene>
    <name evidence="6" type="ORF">FQ775_19125</name>
</gene>
<feature type="transmembrane region" description="Helical" evidence="5">
    <location>
        <begin position="94"/>
        <end position="116"/>
    </location>
</feature>
<reference evidence="6" key="1">
    <citation type="submission" date="2020-04" db="EMBL/GenBank/DDBJ databases">
        <title>Nitratireductor sp. nov. isolated from mangrove soil.</title>
        <authorList>
            <person name="Ye Y."/>
        </authorList>
    </citation>
    <scope>NUCLEOTIDE SEQUENCE</scope>
    <source>
        <strain evidence="6">SY7</strain>
    </source>
</reference>
<dbReference type="Gene3D" id="1.20.1530.20">
    <property type="match status" value="1"/>
</dbReference>
<dbReference type="PANTHER" id="PTHR10361:SF24">
    <property type="entry name" value="P3 PROTEIN"/>
    <property type="match status" value="1"/>
</dbReference>
<protein>
    <submittedName>
        <fullName evidence="6">Bile acid:sodium symporter family protein</fullName>
    </submittedName>
</protein>
<dbReference type="AlphaFoldDB" id="A0A5B8L3T2"/>
<feature type="transmembrane region" description="Helical" evidence="5">
    <location>
        <begin position="230"/>
        <end position="250"/>
    </location>
</feature>
<keyword evidence="3 5" id="KW-1133">Transmembrane helix</keyword>
<dbReference type="InterPro" id="IPR038770">
    <property type="entry name" value="Na+/solute_symporter_sf"/>
</dbReference>
<comment type="subcellular location">
    <subcellularLocation>
        <location evidence="1">Membrane</location>
        <topology evidence="1">Multi-pass membrane protein</topology>
    </subcellularLocation>
</comment>
<dbReference type="PANTHER" id="PTHR10361">
    <property type="entry name" value="SODIUM-BILE ACID COTRANSPORTER"/>
    <property type="match status" value="1"/>
</dbReference>
<dbReference type="OrthoDB" id="9806785at2"/>
<sequence>MDIILSVFLPLALAIIMFSLGLGLTVADFSRVAREPKAFAIGAVAQLVLLPIVAYLTVVLFGLSGELAVGLMILSFCPGGVTSNILTRFAKGDLALSISLTGVISLVSVVSVPLLVGLAAGHFMGVDAPPVDVTALGLAMFAITAVPVILGMLVRHFVSGFAAVIETPVSHLATVLFCVVVAGALASNWSLFVANLPVLGPAVVALNVVLLAIGTGLASAGGLDRRQSSAIAIETGIQNATLGITVGSLIAEQASGLPPFSLPSGVYGITMYLVSVPFVLWRRRAAG</sequence>
<feature type="transmembrane region" description="Helical" evidence="5">
    <location>
        <begin position="198"/>
        <end position="218"/>
    </location>
</feature>
<evidence type="ECO:0000256" key="4">
    <source>
        <dbReference type="ARBA" id="ARBA00023136"/>
    </source>
</evidence>